<feature type="region of interest" description="Disordered" evidence="1">
    <location>
        <begin position="1"/>
        <end position="24"/>
    </location>
</feature>
<dbReference type="EnsemblPlants" id="OBART03G35280.1">
    <property type="protein sequence ID" value="OBART03G35280.1"/>
    <property type="gene ID" value="OBART03G35280"/>
</dbReference>
<dbReference type="PaxDb" id="65489-OBART03G35280.1"/>
<reference evidence="2" key="2">
    <citation type="submission" date="2015-03" db="UniProtKB">
        <authorList>
            <consortium name="EnsemblPlants"/>
        </authorList>
    </citation>
    <scope>IDENTIFICATION</scope>
</reference>
<sequence length="227" mass="24485">MGMVGGGRDANRSTSRENNGNHRVSRRYGVDGITVFGRAHEVKLTAKVDGRVYRCIKVREGMFLTLATEYNMPALIGCPGDEPRMLTPYVDDDEDEDDATESPTLARGITVCFARTCRWRWWSAGAALPASRFVAGNTVGITRCVSFDFGGVLKSEVPPKAEDANLAGVDPSASVEAEPNGVGCSIDPDELKGLGDGAGLLSDHSAAFLKTVNQVTIVEQWKFRQSN</sequence>
<accession>A0A0D3FPG6</accession>
<dbReference type="HOGENOM" id="CLU_1221315_0_0_1"/>
<evidence type="ECO:0000256" key="1">
    <source>
        <dbReference type="SAM" id="MobiDB-lite"/>
    </source>
</evidence>
<evidence type="ECO:0000313" key="2">
    <source>
        <dbReference type="EnsemblPlants" id="OBART03G35280.1"/>
    </source>
</evidence>
<evidence type="ECO:0000313" key="3">
    <source>
        <dbReference type="Proteomes" id="UP000026960"/>
    </source>
</evidence>
<dbReference type="Proteomes" id="UP000026960">
    <property type="component" value="Chromosome 3"/>
</dbReference>
<dbReference type="AlphaFoldDB" id="A0A0D3FPG6"/>
<dbReference type="eggNOG" id="ENOG502R7AD">
    <property type="taxonomic scope" value="Eukaryota"/>
</dbReference>
<proteinExistence type="predicted"/>
<name>A0A0D3FPG6_9ORYZ</name>
<keyword evidence="3" id="KW-1185">Reference proteome</keyword>
<dbReference type="Gramene" id="OBART03G35280.1">
    <property type="protein sequence ID" value="OBART03G35280.1"/>
    <property type="gene ID" value="OBART03G35280"/>
</dbReference>
<protein>
    <submittedName>
        <fullName evidence="2">Uncharacterized protein</fullName>
    </submittedName>
</protein>
<reference evidence="2" key="1">
    <citation type="journal article" date="2009" name="Rice">
        <title>De Novo Next Generation Sequencing of Plant Genomes.</title>
        <authorList>
            <person name="Rounsley S."/>
            <person name="Marri P.R."/>
            <person name="Yu Y."/>
            <person name="He R."/>
            <person name="Sisneros N."/>
            <person name="Goicoechea J.L."/>
            <person name="Lee S.J."/>
            <person name="Angelova A."/>
            <person name="Kudrna D."/>
            <person name="Luo M."/>
            <person name="Affourtit J."/>
            <person name="Desany B."/>
            <person name="Knight J."/>
            <person name="Niazi F."/>
            <person name="Egholm M."/>
            <person name="Wing R.A."/>
        </authorList>
    </citation>
    <scope>NUCLEOTIDE SEQUENCE [LARGE SCALE GENOMIC DNA]</scope>
    <source>
        <strain evidence="2">cv. IRGC 105608</strain>
    </source>
</reference>
<organism evidence="2">
    <name type="scientific">Oryza barthii</name>
    <dbReference type="NCBI Taxonomy" id="65489"/>
    <lineage>
        <taxon>Eukaryota</taxon>
        <taxon>Viridiplantae</taxon>
        <taxon>Streptophyta</taxon>
        <taxon>Embryophyta</taxon>
        <taxon>Tracheophyta</taxon>
        <taxon>Spermatophyta</taxon>
        <taxon>Magnoliopsida</taxon>
        <taxon>Liliopsida</taxon>
        <taxon>Poales</taxon>
        <taxon>Poaceae</taxon>
        <taxon>BOP clade</taxon>
        <taxon>Oryzoideae</taxon>
        <taxon>Oryzeae</taxon>
        <taxon>Oryzinae</taxon>
        <taxon>Oryza</taxon>
    </lineage>
</organism>